<evidence type="ECO:0000313" key="2">
    <source>
        <dbReference type="EMBL" id="KIQ03418.1"/>
    </source>
</evidence>
<dbReference type="PANTHER" id="PTHR43190:SF3">
    <property type="entry name" value="N-ACETYL-D-GLUCOSAMINE KINASE"/>
    <property type="match status" value="1"/>
</dbReference>
<dbReference type="InterPro" id="IPR002731">
    <property type="entry name" value="ATPase_BadF"/>
</dbReference>
<dbReference type="InterPro" id="IPR052519">
    <property type="entry name" value="Euk-type_GlcNAc_Kinase"/>
</dbReference>
<dbReference type="Proteomes" id="UP000035017">
    <property type="component" value="Unassembled WGS sequence"/>
</dbReference>
<protein>
    <submittedName>
        <fullName evidence="2">N-acetylglucosamine kinase</fullName>
    </submittedName>
</protein>
<proteinExistence type="predicted"/>
<name>A0A0D0JC21_AGRTU</name>
<dbReference type="InterPro" id="IPR043129">
    <property type="entry name" value="ATPase_NBD"/>
</dbReference>
<keyword evidence="2" id="KW-0808">Transferase</keyword>
<dbReference type="OrthoDB" id="63487at2"/>
<feature type="domain" description="ATPase BadF/BadG/BcrA/BcrD type" evidence="1">
    <location>
        <begin position="6"/>
        <end position="254"/>
    </location>
</feature>
<evidence type="ECO:0000313" key="3">
    <source>
        <dbReference type="Proteomes" id="UP000035017"/>
    </source>
</evidence>
<organism evidence="2 3">
    <name type="scientific">Agrobacterium tumefaciens</name>
    <dbReference type="NCBI Taxonomy" id="358"/>
    <lineage>
        <taxon>Bacteria</taxon>
        <taxon>Pseudomonadati</taxon>
        <taxon>Pseudomonadota</taxon>
        <taxon>Alphaproteobacteria</taxon>
        <taxon>Hyphomicrobiales</taxon>
        <taxon>Rhizobiaceae</taxon>
        <taxon>Rhizobium/Agrobacterium group</taxon>
        <taxon>Agrobacterium</taxon>
        <taxon>Agrobacterium tumefaciens complex</taxon>
    </lineage>
</organism>
<sequence length="295" mass="30318">MQRYLVGIDGGGTSCRAAVADASGRILGRGKSGASNIMTAPDTAIANIADAAKAAFVDAGLDANLIEDASAYLGLAGNHVENTVAYVMPRLPFRHSVIESDGLIALQGALGDGDGAVAILGTGTIYIARSAGVIHYVGGWGYHLGDLGSGGRLGQMALQESLLACDGIAPQTTMTRALLEEFSNQPRKMVAFSQSAKPGDYARFAPRVFDFATAGDEAALSILKQAAGFIDASLDRVSELTSGGRLCLLGGLSALYAPYLAARHRERLAPPAEDALCGAVALAKATFVNEMEGAA</sequence>
<gene>
    <name evidence="2" type="ORF">RU07_08140</name>
</gene>
<evidence type="ECO:0000259" key="1">
    <source>
        <dbReference type="Pfam" id="PF01869"/>
    </source>
</evidence>
<dbReference type="CDD" id="cd24082">
    <property type="entry name" value="ASKHA_NBD_GspK-like"/>
    <property type="match status" value="1"/>
</dbReference>
<dbReference type="Gene3D" id="3.30.420.40">
    <property type="match status" value="2"/>
</dbReference>
<reference evidence="2 3" key="1">
    <citation type="submission" date="2014-12" db="EMBL/GenBank/DDBJ databases">
        <title>16Stimator: statistical estimation of ribosomal gene copy numbers from draft genome assemblies.</title>
        <authorList>
            <person name="Perisin M.A."/>
            <person name="Vetter M."/>
            <person name="Gilbert J.A."/>
            <person name="Bergelson J."/>
        </authorList>
    </citation>
    <scope>NUCLEOTIDE SEQUENCE [LARGE SCALE GENOMIC DNA]</scope>
    <source>
        <strain evidence="2 3">MEJ076</strain>
    </source>
</reference>
<dbReference type="SUPFAM" id="SSF53067">
    <property type="entry name" value="Actin-like ATPase domain"/>
    <property type="match status" value="2"/>
</dbReference>
<dbReference type="PANTHER" id="PTHR43190">
    <property type="entry name" value="N-ACETYL-D-GLUCOSAMINE KINASE"/>
    <property type="match status" value="1"/>
</dbReference>
<dbReference type="GO" id="GO:0016301">
    <property type="term" value="F:kinase activity"/>
    <property type="evidence" value="ECO:0007669"/>
    <property type="project" value="UniProtKB-KW"/>
</dbReference>
<keyword evidence="2" id="KW-0418">Kinase</keyword>
<dbReference type="EMBL" id="JXQV01000008">
    <property type="protein sequence ID" value="KIQ03418.1"/>
    <property type="molecule type" value="Genomic_DNA"/>
</dbReference>
<dbReference type="AlphaFoldDB" id="A0A0D0JC21"/>
<comment type="caution">
    <text evidence="2">The sequence shown here is derived from an EMBL/GenBank/DDBJ whole genome shotgun (WGS) entry which is preliminary data.</text>
</comment>
<dbReference type="Pfam" id="PF01869">
    <property type="entry name" value="BcrAD_BadFG"/>
    <property type="match status" value="1"/>
</dbReference>
<accession>A0A0D0JC21</accession>